<feature type="transmembrane region" description="Helical" evidence="1">
    <location>
        <begin position="12"/>
        <end position="29"/>
    </location>
</feature>
<sequence>MENQVNSKSIILNYGLYLGLLGIFIHLIFYAAGSLIASSSIIGIVGIVAMISFIILGIKKFKTTNSGFLSFGEALKVGVGIAVVSAVISAVYTLIFTNLIQPDFQEQVMEIQKQAWFDAGLNDQEVEKSAAIAKQFSGPGITIPVSIVISAFFGFIFSAIGGAIMKHTPEDQY</sequence>
<dbReference type="InterPro" id="IPR025250">
    <property type="entry name" value="DUF4199"/>
</dbReference>
<feature type="transmembrane region" description="Helical" evidence="1">
    <location>
        <begin position="35"/>
        <end position="56"/>
    </location>
</feature>
<evidence type="ECO:0008006" key="4">
    <source>
        <dbReference type="Google" id="ProtNLM"/>
    </source>
</evidence>
<feature type="transmembrane region" description="Helical" evidence="1">
    <location>
        <begin position="77"/>
        <end position="100"/>
    </location>
</feature>
<evidence type="ECO:0000313" key="3">
    <source>
        <dbReference type="Proteomes" id="UP000490060"/>
    </source>
</evidence>
<dbReference type="Proteomes" id="UP000490060">
    <property type="component" value="Unassembled WGS sequence"/>
</dbReference>
<dbReference type="Pfam" id="PF13858">
    <property type="entry name" value="DUF4199"/>
    <property type="match status" value="1"/>
</dbReference>
<reference evidence="2 3" key="1">
    <citation type="submission" date="2017-11" db="EMBL/GenBank/DDBJ databases">
        <authorList>
            <person name="Duchaud E."/>
        </authorList>
    </citation>
    <scope>NUCLEOTIDE SEQUENCE [LARGE SCALE GENOMIC DNA]</scope>
    <source>
        <strain evidence="2 3">TNO010</strain>
    </source>
</reference>
<keyword evidence="1" id="KW-0812">Transmembrane</keyword>
<dbReference type="RefSeq" id="WP_058884825.1">
    <property type="nucleotide sequence ID" value="NZ_JAFMUG010000002.1"/>
</dbReference>
<evidence type="ECO:0000313" key="2">
    <source>
        <dbReference type="EMBL" id="SOS58412.1"/>
    </source>
</evidence>
<feature type="transmembrane region" description="Helical" evidence="1">
    <location>
        <begin position="143"/>
        <end position="165"/>
    </location>
</feature>
<keyword evidence="1" id="KW-1133">Transmembrane helix</keyword>
<keyword evidence="1" id="KW-0472">Membrane</keyword>
<name>A0A2I2LDP0_9FLAO</name>
<accession>A0A2I2LDP0</accession>
<dbReference type="AlphaFoldDB" id="A0A2I2LDP0"/>
<organism evidence="2 3">
    <name type="scientific">Tenacibaculum finnmarkense genomovar ulcerans</name>
    <dbReference type="NCBI Taxonomy" id="2781388"/>
    <lineage>
        <taxon>Bacteria</taxon>
        <taxon>Pseudomonadati</taxon>
        <taxon>Bacteroidota</taxon>
        <taxon>Flavobacteriia</taxon>
        <taxon>Flavobacteriales</taxon>
        <taxon>Flavobacteriaceae</taxon>
        <taxon>Tenacibaculum</taxon>
        <taxon>Tenacibaculum finnmarkense</taxon>
    </lineage>
</organism>
<protein>
    <recommendedName>
        <fullName evidence="4">DUF4199 domain-containing protein</fullName>
    </recommendedName>
</protein>
<proteinExistence type="predicted"/>
<dbReference type="EMBL" id="OENE01000004">
    <property type="protein sequence ID" value="SOS58412.1"/>
    <property type="molecule type" value="Genomic_DNA"/>
</dbReference>
<gene>
    <name evidence="2" type="ORF">TNO010_120218</name>
</gene>
<evidence type="ECO:0000256" key="1">
    <source>
        <dbReference type="SAM" id="Phobius"/>
    </source>
</evidence>